<keyword evidence="1" id="KW-0802">TPR repeat</keyword>
<dbReference type="AlphaFoldDB" id="A0A518CIT9"/>
<keyword evidence="2" id="KW-0472">Membrane</keyword>
<feature type="repeat" description="TPR" evidence="1">
    <location>
        <begin position="810"/>
        <end position="843"/>
    </location>
</feature>
<keyword evidence="4" id="KW-1185">Reference proteome</keyword>
<reference evidence="3 4" key="1">
    <citation type="submission" date="2019-02" db="EMBL/GenBank/DDBJ databases">
        <title>Deep-cultivation of Planctomycetes and their phenomic and genomic characterization uncovers novel biology.</title>
        <authorList>
            <person name="Wiegand S."/>
            <person name="Jogler M."/>
            <person name="Boedeker C."/>
            <person name="Pinto D."/>
            <person name="Vollmers J."/>
            <person name="Rivas-Marin E."/>
            <person name="Kohn T."/>
            <person name="Peeters S.H."/>
            <person name="Heuer A."/>
            <person name="Rast P."/>
            <person name="Oberbeckmann S."/>
            <person name="Bunk B."/>
            <person name="Jeske O."/>
            <person name="Meyerdierks A."/>
            <person name="Storesund J.E."/>
            <person name="Kallscheuer N."/>
            <person name="Luecker S."/>
            <person name="Lage O.M."/>
            <person name="Pohl T."/>
            <person name="Merkel B.J."/>
            <person name="Hornburger P."/>
            <person name="Mueller R.-W."/>
            <person name="Bruemmer F."/>
            <person name="Labrenz M."/>
            <person name="Spormann A.M."/>
            <person name="Op den Camp H."/>
            <person name="Overmann J."/>
            <person name="Amann R."/>
            <person name="Jetten M.S.M."/>
            <person name="Mascher T."/>
            <person name="Medema M.H."/>
            <person name="Devos D.P."/>
            <person name="Kaster A.-K."/>
            <person name="Ovreas L."/>
            <person name="Rohde M."/>
            <person name="Galperin M.Y."/>
            <person name="Jogler C."/>
        </authorList>
    </citation>
    <scope>NUCLEOTIDE SEQUENCE [LARGE SCALE GENOMIC DNA]</scope>
    <source>
        <strain evidence="3 4">Pla110</strain>
    </source>
</reference>
<gene>
    <name evidence="3" type="ORF">Pla110_08120</name>
</gene>
<organism evidence="3 4">
    <name type="scientific">Polystyrenella longa</name>
    <dbReference type="NCBI Taxonomy" id="2528007"/>
    <lineage>
        <taxon>Bacteria</taxon>
        <taxon>Pseudomonadati</taxon>
        <taxon>Planctomycetota</taxon>
        <taxon>Planctomycetia</taxon>
        <taxon>Planctomycetales</taxon>
        <taxon>Planctomycetaceae</taxon>
        <taxon>Polystyrenella</taxon>
    </lineage>
</organism>
<proteinExistence type="predicted"/>
<accession>A0A518CIT9</accession>
<dbReference type="Pfam" id="PF13181">
    <property type="entry name" value="TPR_8"/>
    <property type="match status" value="1"/>
</dbReference>
<feature type="repeat" description="TPR" evidence="1">
    <location>
        <begin position="584"/>
        <end position="617"/>
    </location>
</feature>
<feature type="transmembrane region" description="Helical" evidence="2">
    <location>
        <begin position="12"/>
        <end position="29"/>
    </location>
</feature>
<dbReference type="Gene3D" id="1.25.40.10">
    <property type="entry name" value="Tetratricopeptide repeat domain"/>
    <property type="match status" value="3"/>
</dbReference>
<dbReference type="PROSITE" id="PS50005">
    <property type="entry name" value="TPR"/>
    <property type="match status" value="2"/>
</dbReference>
<dbReference type="SMART" id="SM00028">
    <property type="entry name" value="TPR"/>
    <property type="match status" value="4"/>
</dbReference>
<evidence type="ECO:0000256" key="2">
    <source>
        <dbReference type="SAM" id="Phobius"/>
    </source>
</evidence>
<evidence type="ECO:0000313" key="3">
    <source>
        <dbReference type="EMBL" id="QDU79107.1"/>
    </source>
</evidence>
<protein>
    <submittedName>
        <fullName evidence="3">Tetratricopeptide repeat protein</fullName>
    </submittedName>
</protein>
<evidence type="ECO:0000313" key="4">
    <source>
        <dbReference type="Proteomes" id="UP000317178"/>
    </source>
</evidence>
<keyword evidence="2" id="KW-1133">Transmembrane helix</keyword>
<dbReference type="KEGG" id="plon:Pla110_08120"/>
<sequence length="924" mass="107056">MKALLSDTKVQAGFGILLLILGGINFWLWNDHEEFHPDEYLKVALKRLVPRSQMDANLVNLDSAELRRQALQATRWAEAVAYPGQELIVSFDYLYGIIYFGDAMAMEGDPSTQKPMLRKAAWHLREADQGEDPQYKHRLKYAYGVCLQKLGNTDEAINQLEQIFDFKEAIKAHRPGKSKDDIEIEPLSARQLLDASLRLQNMWWLEKDEMTLLKAARYSNAVYWVLQQGPGILPLHEEQPYPEMSPQQLDQVDPNNKLVFTHQGITKFTDEQRYEALILRAQVYAAVNRISDLLDSHPELTGVSVDAIIHRELTDEERNLQSTKLIQAQHLMEEGLFQQARKGLEEIAHSKGLDRTYARKALFLIGECDRESGELLIDENDQQERFDRAIVFYERTADEFSNTPEGVAANLWAAVLHQKVGKDEQALQRYRKALKSIEDVEEFQNIWLSLLRFQDEVHRGWRRWIDEQKYDDAIALSKWLPRLFSEARSKELVAETYKQHALYLDERLKSANYSQWKKLKTEMRAVWVQAGAASEEKAQYLKNASEYSDALWESSDQYRRGHDFKKSIRVTHQFISCKPGRGLARAYVRLGENYMDLDLLDDAIEAFKRVILEYPTDVFAFEAQHLLGQCYFEKSYLDEKNSDNLAKAEEAWVKVYTSEKLTPDALEWRRTLFGLGRLYFLKGSMIYNQNMISGKESKENDSANESDRLNEAFDYWSLAIDRLDELLVRLPDGENQFEARYLLAHAYRRSAEKPAAEFEIAETDTAREGLRLQVNEFNLEAMGQFEILRDKLLKLKNADRLDELGQRILRNSYFEIAHILYALGDIDAAKDAYFAAVTEYPDDEMVILSYIQIANCFKQKGQDLDANAFIATARFTYEKFLQDGTIFAKNKTNLSQDEWGYWLDWTRNAYGLSQADSTEEGDLQ</sequence>
<dbReference type="Pfam" id="PF13174">
    <property type="entry name" value="TPR_6"/>
    <property type="match status" value="1"/>
</dbReference>
<dbReference type="EMBL" id="CP036281">
    <property type="protein sequence ID" value="QDU79107.1"/>
    <property type="molecule type" value="Genomic_DNA"/>
</dbReference>
<dbReference type="SUPFAM" id="SSF48452">
    <property type="entry name" value="TPR-like"/>
    <property type="match status" value="2"/>
</dbReference>
<dbReference type="RefSeq" id="WP_144993448.1">
    <property type="nucleotide sequence ID" value="NZ_CP036281.1"/>
</dbReference>
<name>A0A518CIT9_9PLAN</name>
<keyword evidence="2" id="KW-0812">Transmembrane</keyword>
<evidence type="ECO:0000256" key="1">
    <source>
        <dbReference type="PROSITE-ProRule" id="PRU00339"/>
    </source>
</evidence>
<dbReference type="InterPro" id="IPR019734">
    <property type="entry name" value="TPR_rpt"/>
</dbReference>
<dbReference type="Proteomes" id="UP000317178">
    <property type="component" value="Chromosome"/>
</dbReference>
<dbReference type="InterPro" id="IPR011990">
    <property type="entry name" value="TPR-like_helical_dom_sf"/>
</dbReference>
<dbReference type="OrthoDB" id="251479at2"/>